<dbReference type="SUPFAM" id="SSF56645">
    <property type="entry name" value="Acyl-CoA dehydrogenase NM domain-like"/>
    <property type="match status" value="1"/>
</dbReference>
<keyword evidence="2" id="KW-1185">Reference proteome</keyword>
<dbReference type="RefSeq" id="WP_198476260.1">
    <property type="nucleotide sequence ID" value="NZ_JADGMQ010000005.1"/>
</dbReference>
<dbReference type="Proteomes" id="UP000601789">
    <property type="component" value="Unassembled WGS sequence"/>
</dbReference>
<organism evidence="1 2">
    <name type="scientific">Aquamicrobium zhengzhouense</name>
    <dbReference type="NCBI Taxonomy" id="2781738"/>
    <lineage>
        <taxon>Bacteria</taxon>
        <taxon>Pseudomonadati</taxon>
        <taxon>Pseudomonadota</taxon>
        <taxon>Alphaproteobacteria</taxon>
        <taxon>Hyphomicrobiales</taxon>
        <taxon>Phyllobacteriaceae</taxon>
        <taxon>Aquamicrobium</taxon>
    </lineage>
</organism>
<dbReference type="InterPro" id="IPR037069">
    <property type="entry name" value="AcylCoA_DH/ox_N_sf"/>
</dbReference>
<proteinExistence type="predicted"/>
<dbReference type="EMBL" id="JADGMQ010000005">
    <property type="protein sequence ID" value="MBI1620843.1"/>
    <property type="molecule type" value="Genomic_DNA"/>
</dbReference>
<gene>
    <name evidence="1" type="ORF">IOD40_09245</name>
</gene>
<comment type="caution">
    <text evidence="1">The sequence shown here is derived from an EMBL/GenBank/DDBJ whole genome shotgun (WGS) entry which is preliminary data.</text>
</comment>
<dbReference type="Gene3D" id="1.10.540.10">
    <property type="entry name" value="Acyl-CoA dehydrogenase/oxidase, N-terminal domain"/>
    <property type="match status" value="1"/>
</dbReference>
<dbReference type="Gene3D" id="2.40.110.10">
    <property type="entry name" value="Butyryl-CoA Dehydrogenase, subunit A, domain 2"/>
    <property type="match status" value="1"/>
</dbReference>
<evidence type="ECO:0000313" key="1">
    <source>
        <dbReference type="EMBL" id="MBI1620843.1"/>
    </source>
</evidence>
<accession>A0ABS0SEG8</accession>
<sequence>MSQRVNLPADLVEWLAGVACDVDTGAVPAAEILPRLASAGLVRAGVPVEKGGTGGDIVDGIAAIAAVAEESLAAAFILWGQRTYVEYLLQSPNGVLETQQLGHILDGQVAGATGLSNAMKFLAGLEPLQIVAEADGDDLILNGKMPWVTNLRRDGFHVAAAVDQADGGPALVVTVSHNDEGLVRSDDLELMGMCSSDTAALTLTNVRIPRERIFSDNAGQWLPKVRPAFAGLQCGMSIGLARRALSEAGKIAGAGRSVLGEPTAHLIQRLDRAEARMYEGLRSHEFETNAVPLFEIRIELAEIVAEAVSLELQASGGKAYLAGPGRSFARRWREAAFVPLITPSLVQLKAALLERQAAA</sequence>
<protein>
    <submittedName>
        <fullName evidence="1">Acyl-CoA/acyl-ACP dehydrogenase</fullName>
    </submittedName>
</protein>
<dbReference type="PANTHER" id="PTHR43884:SF12">
    <property type="entry name" value="ISOVALERYL-COA DEHYDROGENASE, MITOCHONDRIAL-RELATED"/>
    <property type="match status" value="1"/>
</dbReference>
<reference evidence="1 2" key="1">
    <citation type="submission" date="2020-10" db="EMBL/GenBank/DDBJ databases">
        <title>Aquamicrobium zhengzhouensis sp. nov., a exopolysaccharide producing bacterium isolated from farmland soil.</title>
        <authorList>
            <person name="Wang X."/>
        </authorList>
    </citation>
    <scope>NUCLEOTIDE SEQUENCE [LARGE SCALE GENOMIC DNA]</scope>
    <source>
        <strain evidence="2">cd-1</strain>
    </source>
</reference>
<name>A0ABS0SEG8_9HYPH</name>
<dbReference type="InterPro" id="IPR046373">
    <property type="entry name" value="Acyl-CoA_Oxase/DH_mid-dom_sf"/>
</dbReference>
<dbReference type="InterPro" id="IPR009100">
    <property type="entry name" value="AcylCoA_DH/oxidase_NM_dom_sf"/>
</dbReference>
<dbReference type="PANTHER" id="PTHR43884">
    <property type="entry name" value="ACYL-COA DEHYDROGENASE"/>
    <property type="match status" value="1"/>
</dbReference>
<evidence type="ECO:0000313" key="2">
    <source>
        <dbReference type="Proteomes" id="UP000601789"/>
    </source>
</evidence>